<evidence type="ECO:0000259" key="10">
    <source>
        <dbReference type="PROSITE" id="PS51371"/>
    </source>
</evidence>
<keyword evidence="3" id="KW-0819">tRNA processing</keyword>
<evidence type="ECO:0000256" key="9">
    <source>
        <dbReference type="PROSITE-ProRule" id="PRU00703"/>
    </source>
</evidence>
<dbReference type="SUPFAM" id="SSF54631">
    <property type="entry name" value="CBS-domain pair"/>
    <property type="match status" value="1"/>
</dbReference>
<dbReference type="SMART" id="SM00116">
    <property type="entry name" value="CBS"/>
    <property type="match status" value="2"/>
</dbReference>
<evidence type="ECO:0000256" key="6">
    <source>
        <dbReference type="ARBA" id="ARBA00022741"/>
    </source>
</evidence>
<organism evidence="11">
    <name type="scientific">Desulfatirhabdium butyrativorans</name>
    <dbReference type="NCBI Taxonomy" id="340467"/>
    <lineage>
        <taxon>Bacteria</taxon>
        <taxon>Pseudomonadati</taxon>
        <taxon>Thermodesulfobacteriota</taxon>
        <taxon>Desulfobacteria</taxon>
        <taxon>Desulfobacterales</taxon>
        <taxon>Desulfatirhabdiaceae</taxon>
        <taxon>Desulfatirhabdium</taxon>
    </lineage>
</organism>
<dbReference type="Gene3D" id="3.10.310.30">
    <property type="match status" value="1"/>
</dbReference>
<dbReference type="Gene3D" id="3.90.1640.10">
    <property type="entry name" value="inorganic pyrophosphatase (n-terminal core)"/>
    <property type="match status" value="1"/>
</dbReference>
<dbReference type="Pfam" id="PF00571">
    <property type="entry name" value="CBS"/>
    <property type="match status" value="2"/>
</dbReference>
<dbReference type="InterPro" id="IPR038763">
    <property type="entry name" value="DHH_sf"/>
</dbReference>
<dbReference type="PANTHER" id="PTHR47788">
    <property type="entry name" value="POLYA POLYMERASE"/>
    <property type="match status" value="1"/>
</dbReference>
<name>A0A7C4VQP2_9BACT</name>
<dbReference type="PROSITE" id="PS51371">
    <property type="entry name" value="CBS"/>
    <property type="match status" value="2"/>
</dbReference>
<reference evidence="11" key="1">
    <citation type="journal article" date="2020" name="mSystems">
        <title>Genome- and Community-Level Interaction Insights into Carbon Utilization and Element Cycling Functions of Hydrothermarchaeota in Hydrothermal Sediment.</title>
        <authorList>
            <person name="Zhou Z."/>
            <person name="Liu Y."/>
            <person name="Xu W."/>
            <person name="Pan J."/>
            <person name="Luo Z.H."/>
            <person name="Li M."/>
        </authorList>
    </citation>
    <scope>NUCLEOTIDE SEQUENCE [LARGE SCALE GENOMIC DNA]</scope>
    <source>
        <strain evidence="11">SpSt-477</strain>
    </source>
</reference>
<sequence>MQIITTHKNTDFDALASVVAASMLYPEATPVLPKTLNPNVKQFLSIHKDIFTFSEPEEIDLERIRSLIIVDVNCWSRLDRFHKLKDQSGIEILLWDHHGLEGDISSNVQHVEPMGANTTLMVRELKNRHIQLSPIQATLLLAGIYEDTGNLMFPSSKAEDAFAAGYLLENRADLSVIGSFLRPAYGEKQKNILFEMLKNADRMRINGYSVSINKLKLEGHVDSLAVVVRMYREIMNVDAAFGIFSDEEKGRCIVIGRSAIDGLNMGLIMKGLGGGGHPGAGSAMLKSVNPDAVEMMIVDLIQGNQQASVQISDLMSFPVFSISPNTTMEEAAKILREKGCTGLPVIENGRLVGMISRRDFKKIKSAGRLKAPVKAYMSTNVVTIEPGKSPMQAARLMVKYDVGRLPVVENDRVIGIITRSDTMMYFYDLLPD</sequence>
<accession>A0A7C4VQP2</accession>
<dbReference type="EMBL" id="DSUH01000265">
    <property type="protein sequence ID" value="HGU33470.1"/>
    <property type="molecule type" value="Genomic_DNA"/>
</dbReference>
<evidence type="ECO:0000256" key="2">
    <source>
        <dbReference type="ARBA" id="ARBA00007265"/>
    </source>
</evidence>
<comment type="cofactor">
    <cofactor evidence="1">
        <name>Mg(2+)</name>
        <dbReference type="ChEBI" id="CHEBI:18420"/>
    </cofactor>
</comment>
<evidence type="ECO:0000256" key="8">
    <source>
        <dbReference type="ARBA" id="ARBA00022884"/>
    </source>
</evidence>
<dbReference type="GO" id="GO:0000166">
    <property type="term" value="F:nucleotide binding"/>
    <property type="evidence" value="ECO:0007669"/>
    <property type="project" value="UniProtKB-KW"/>
</dbReference>
<feature type="domain" description="CBS" evidence="10">
    <location>
        <begin position="377"/>
        <end position="432"/>
    </location>
</feature>
<dbReference type="AlphaFoldDB" id="A0A7C4VQP2"/>
<evidence type="ECO:0000256" key="3">
    <source>
        <dbReference type="ARBA" id="ARBA00022694"/>
    </source>
</evidence>
<keyword evidence="6" id="KW-0547">Nucleotide-binding</keyword>
<dbReference type="InterPro" id="IPR052390">
    <property type="entry name" value="tRNA_nt/polyA_polymerase"/>
</dbReference>
<keyword evidence="7" id="KW-0460">Magnesium</keyword>
<evidence type="ECO:0000256" key="5">
    <source>
        <dbReference type="ARBA" id="ARBA00022723"/>
    </source>
</evidence>
<feature type="domain" description="CBS" evidence="10">
    <location>
        <begin position="315"/>
        <end position="373"/>
    </location>
</feature>
<dbReference type="InterPro" id="IPR001667">
    <property type="entry name" value="DDH_dom"/>
</dbReference>
<evidence type="ECO:0000313" key="11">
    <source>
        <dbReference type="EMBL" id="HGU33470.1"/>
    </source>
</evidence>
<dbReference type="GO" id="GO:0046872">
    <property type="term" value="F:metal ion binding"/>
    <property type="evidence" value="ECO:0007669"/>
    <property type="project" value="UniProtKB-KW"/>
</dbReference>
<keyword evidence="5" id="KW-0479">Metal-binding</keyword>
<dbReference type="Pfam" id="PF02272">
    <property type="entry name" value="DHHA1"/>
    <property type="match status" value="1"/>
</dbReference>
<dbReference type="SUPFAM" id="SSF64182">
    <property type="entry name" value="DHH phosphoesterases"/>
    <property type="match status" value="1"/>
</dbReference>
<comment type="similarity">
    <text evidence="2">Belongs to the tRNA nucleotidyltransferase/poly(A) polymerase family.</text>
</comment>
<evidence type="ECO:0000256" key="1">
    <source>
        <dbReference type="ARBA" id="ARBA00001946"/>
    </source>
</evidence>
<keyword evidence="4" id="KW-0808">Transferase</keyword>
<dbReference type="CDD" id="cd04595">
    <property type="entry name" value="CBS_pair_DHH_polyA_Pol_assoc"/>
    <property type="match status" value="1"/>
</dbReference>
<dbReference type="GO" id="GO:0008033">
    <property type="term" value="P:tRNA processing"/>
    <property type="evidence" value="ECO:0007669"/>
    <property type="project" value="UniProtKB-KW"/>
</dbReference>
<evidence type="ECO:0000256" key="7">
    <source>
        <dbReference type="ARBA" id="ARBA00022842"/>
    </source>
</evidence>
<dbReference type="InterPro" id="IPR000644">
    <property type="entry name" value="CBS_dom"/>
</dbReference>
<proteinExistence type="inferred from homology"/>
<dbReference type="InterPro" id="IPR003156">
    <property type="entry name" value="DHHA1_dom"/>
</dbReference>
<evidence type="ECO:0000256" key="4">
    <source>
        <dbReference type="ARBA" id="ARBA00022695"/>
    </source>
</evidence>
<dbReference type="InterPro" id="IPR046342">
    <property type="entry name" value="CBS_dom_sf"/>
</dbReference>
<keyword evidence="9" id="KW-0129">CBS domain</keyword>
<protein>
    <submittedName>
        <fullName evidence="11">CBS domain-containing protein</fullName>
    </submittedName>
</protein>
<dbReference type="PANTHER" id="PTHR47788:SF1">
    <property type="entry name" value="A-ADDING TRNA NUCLEOTIDYLTRANSFERASE"/>
    <property type="match status" value="1"/>
</dbReference>
<keyword evidence="4" id="KW-0548">Nucleotidyltransferase</keyword>
<dbReference type="GO" id="GO:0016779">
    <property type="term" value="F:nucleotidyltransferase activity"/>
    <property type="evidence" value="ECO:0007669"/>
    <property type="project" value="UniProtKB-KW"/>
</dbReference>
<comment type="caution">
    <text evidence="11">The sequence shown here is derived from an EMBL/GenBank/DDBJ whole genome shotgun (WGS) entry which is preliminary data.</text>
</comment>
<gene>
    <name evidence="11" type="ORF">ENS29_11505</name>
</gene>
<dbReference type="Pfam" id="PF01368">
    <property type="entry name" value="DHH"/>
    <property type="match status" value="1"/>
</dbReference>
<dbReference type="GO" id="GO:0003723">
    <property type="term" value="F:RNA binding"/>
    <property type="evidence" value="ECO:0007669"/>
    <property type="project" value="UniProtKB-KW"/>
</dbReference>
<keyword evidence="8" id="KW-0694">RNA-binding</keyword>
<dbReference type="Gene3D" id="3.10.580.10">
    <property type="entry name" value="CBS-domain"/>
    <property type="match status" value="1"/>
</dbReference>